<evidence type="ECO:0000256" key="5">
    <source>
        <dbReference type="SAM" id="Phobius"/>
    </source>
</evidence>
<feature type="transmembrane region" description="Helical" evidence="5">
    <location>
        <begin position="306"/>
        <end position="327"/>
    </location>
</feature>
<evidence type="ECO:0000256" key="1">
    <source>
        <dbReference type="ARBA" id="ARBA00004141"/>
    </source>
</evidence>
<organism evidence="7 8">
    <name type="scientific">Thalassobellus suaedae</name>
    <dbReference type="NCBI Taxonomy" id="3074124"/>
    <lineage>
        <taxon>Bacteria</taxon>
        <taxon>Pseudomonadati</taxon>
        <taxon>Bacteroidota</taxon>
        <taxon>Flavobacteriia</taxon>
        <taxon>Flavobacteriales</taxon>
        <taxon>Flavobacteriaceae</taxon>
        <taxon>Thalassobellus</taxon>
    </lineage>
</organism>
<dbReference type="InterPro" id="IPR007016">
    <property type="entry name" value="O-antigen_ligase-rel_domated"/>
</dbReference>
<evidence type="ECO:0000259" key="6">
    <source>
        <dbReference type="Pfam" id="PF04932"/>
    </source>
</evidence>
<feature type="transmembrane region" description="Helical" evidence="5">
    <location>
        <begin position="387"/>
        <end position="420"/>
    </location>
</feature>
<keyword evidence="4 5" id="KW-0472">Membrane</keyword>
<dbReference type="RefSeq" id="WP_415863963.1">
    <property type="nucleotide sequence ID" value="NZ_CP134536.1"/>
</dbReference>
<dbReference type="Pfam" id="PF04932">
    <property type="entry name" value="Wzy_C"/>
    <property type="match status" value="1"/>
</dbReference>
<feature type="transmembrane region" description="Helical" evidence="5">
    <location>
        <begin position="173"/>
        <end position="193"/>
    </location>
</feature>
<evidence type="ECO:0000313" key="7">
    <source>
        <dbReference type="EMBL" id="WNH13970.1"/>
    </source>
</evidence>
<accession>A0ABY9Y7Z1</accession>
<feature type="transmembrane region" description="Helical" evidence="5">
    <location>
        <begin position="250"/>
        <end position="270"/>
    </location>
</feature>
<feature type="transmembrane region" description="Helical" evidence="5">
    <location>
        <begin position="6"/>
        <end position="29"/>
    </location>
</feature>
<evidence type="ECO:0000313" key="8">
    <source>
        <dbReference type="Proteomes" id="UP001303407"/>
    </source>
</evidence>
<feature type="transmembrane region" description="Helical" evidence="5">
    <location>
        <begin position="276"/>
        <end position="294"/>
    </location>
</feature>
<gene>
    <name evidence="7" type="ORF">RHP49_06860</name>
</gene>
<comment type="subcellular location">
    <subcellularLocation>
        <location evidence="1">Membrane</location>
        <topology evidence="1">Multi-pass membrane protein</topology>
    </subcellularLocation>
</comment>
<dbReference type="EMBL" id="CP134536">
    <property type="protein sequence ID" value="WNH13970.1"/>
    <property type="molecule type" value="Genomic_DNA"/>
</dbReference>
<feature type="transmembrane region" description="Helical" evidence="5">
    <location>
        <begin position="205"/>
        <end position="238"/>
    </location>
</feature>
<evidence type="ECO:0000256" key="2">
    <source>
        <dbReference type="ARBA" id="ARBA00022692"/>
    </source>
</evidence>
<evidence type="ECO:0000256" key="4">
    <source>
        <dbReference type="ARBA" id="ARBA00023136"/>
    </source>
</evidence>
<keyword evidence="8" id="KW-1185">Reference proteome</keyword>
<feature type="transmembrane region" description="Helical" evidence="5">
    <location>
        <begin position="537"/>
        <end position="555"/>
    </location>
</feature>
<keyword evidence="3 5" id="KW-1133">Transmembrane helix</keyword>
<feature type="domain" description="O-antigen ligase-related" evidence="6">
    <location>
        <begin position="392"/>
        <end position="518"/>
    </location>
</feature>
<proteinExistence type="predicted"/>
<feature type="transmembrane region" description="Helical" evidence="5">
    <location>
        <begin position="426"/>
        <end position="447"/>
    </location>
</feature>
<protein>
    <recommendedName>
        <fullName evidence="6">O-antigen ligase-related domain-containing protein</fullName>
    </recommendedName>
</protein>
<feature type="transmembrane region" description="Helical" evidence="5">
    <location>
        <begin position="508"/>
        <end position="531"/>
    </location>
</feature>
<name>A0ABY9Y7Z1_9FLAO</name>
<reference evidence="7 8" key="1">
    <citation type="submission" date="2023-09" db="EMBL/GenBank/DDBJ databases">
        <title>Thalassobella suaedae gen. nov., sp. nov., a marine bacterium of the family Flavobacteriaceae isolated from a halophyte Suaeda japonica.</title>
        <authorList>
            <person name="Lee S.Y."/>
            <person name="Hwang C.Y."/>
        </authorList>
    </citation>
    <scope>NUCLEOTIDE SEQUENCE [LARGE SCALE GENOMIC DNA]</scope>
    <source>
        <strain evidence="7 8">HL-DH10</strain>
    </source>
</reference>
<feature type="transmembrane region" description="Helical" evidence="5">
    <location>
        <begin position="357"/>
        <end position="375"/>
    </location>
</feature>
<evidence type="ECO:0000256" key="3">
    <source>
        <dbReference type="ARBA" id="ARBA00022989"/>
    </source>
</evidence>
<keyword evidence="2 5" id="KW-0812">Transmembrane</keyword>
<dbReference type="Proteomes" id="UP001303407">
    <property type="component" value="Chromosome"/>
</dbReference>
<sequence>MNFCTKIYLNILLSLFLGILFCTVFKYSLAKESKVLKIEIDSDVLVGNNFVKVYYDKGNSFNEEDIALASSRTFSNDKNKQVLLFKLGSDKKILKKLRLDFENFNEKEEIKILSLSLLNNDNSEVFLLSNDDVYRKISGIPNGLSISKNKLTVLGSDNLDPFIVYNILDCTNFYFYLTLILVFSINVFFFRSILNWFKLNLKDGYYGQLIVTLFFGVLFLKIAWVTFILLILTLYSVISFLLDKQKRIILKLWYLIYILIFIIYLFFGKVSKFEDLSIPIIFVLVSIVFLFRTFHIDIDKLQKDVVVIYTVLMSVIIITGILFLLNYGEFYDIDYLNYFVDDNIKLFNQKVFFWIKYSHSLFISSFFFCGFFFCVKQYQNKQIGKSLYLSYFIFTLISILLLGSRMMFFIFVLFCFVFFVVKSFKIRSFSLVVLWMITLSFLFFNICKIDQNRCRLWKMSYNAIEENTSGFGINSNVNVLKERKHLLGSMFTELPKENHSHNQFLTDIIELGIIGFILKFLLWTVLGYYLFRFSEETYFYIYIMFLYIMIIESPFQTATPSNFYVFIFYLSLIREKKVINNQLI</sequence>